<dbReference type="InterPro" id="IPR014729">
    <property type="entry name" value="Rossmann-like_a/b/a_fold"/>
</dbReference>
<dbReference type="CDD" id="cd01998">
    <property type="entry name" value="MnmA_TRMU-like"/>
    <property type="match status" value="1"/>
</dbReference>
<dbReference type="Pfam" id="PF03054">
    <property type="entry name" value="tRNA_Me_trans"/>
    <property type="match status" value="1"/>
</dbReference>
<keyword evidence="10" id="KW-0963">Cytoplasm</keyword>
<accession>S5DWR0</accession>
<dbReference type="GO" id="GO:0008168">
    <property type="term" value="F:methyltransferase activity"/>
    <property type="evidence" value="ECO:0007669"/>
    <property type="project" value="UniProtKB-KW"/>
</dbReference>
<dbReference type="AlphaFoldDB" id="S5DWR0"/>
<keyword evidence="1 10" id="KW-0820">tRNA-binding</keyword>
<dbReference type="InterPro" id="IPR046885">
    <property type="entry name" value="MnmA-like_C"/>
</dbReference>
<dbReference type="GO" id="GO:0002143">
    <property type="term" value="P:tRNA wobble position uridine thiolation"/>
    <property type="evidence" value="ECO:0007669"/>
    <property type="project" value="TreeGrafter"/>
</dbReference>
<organism evidence="13">
    <name type="scientific">Candidatus Actinomarina minuta</name>
    <dbReference type="NCBI Taxonomy" id="1389454"/>
    <lineage>
        <taxon>Bacteria</taxon>
        <taxon>Bacillati</taxon>
        <taxon>Actinomycetota</taxon>
        <taxon>Actinomycetes</taxon>
        <taxon>Candidatus Actinomarinidae</taxon>
        <taxon>Candidatus Actinomarinales</taxon>
        <taxon>Candidatus Actinomarineae</taxon>
        <taxon>Candidatus Actinomarinaceae</taxon>
        <taxon>Candidatus Actinomarina</taxon>
    </lineage>
</organism>
<evidence type="ECO:0000313" key="13">
    <source>
        <dbReference type="EMBL" id="AGQ19327.1"/>
    </source>
</evidence>
<dbReference type="FunFam" id="3.40.50.620:FF:000115">
    <property type="entry name" value="tRNA-specific 2-thiouridylase MnmA"/>
    <property type="match status" value="1"/>
</dbReference>
<dbReference type="Gene3D" id="2.30.30.280">
    <property type="entry name" value="Adenine nucleotide alpha hydrolases-like domains"/>
    <property type="match status" value="1"/>
</dbReference>
<feature type="region of interest" description="Interaction with tRNA" evidence="10">
    <location>
        <begin position="298"/>
        <end position="299"/>
    </location>
</feature>
<keyword evidence="2 10" id="KW-0808">Transferase</keyword>
<dbReference type="Gene3D" id="3.40.50.620">
    <property type="entry name" value="HUPs"/>
    <property type="match status" value="1"/>
</dbReference>
<evidence type="ECO:0000256" key="2">
    <source>
        <dbReference type="ARBA" id="ARBA00022679"/>
    </source>
</evidence>
<evidence type="ECO:0000256" key="5">
    <source>
        <dbReference type="ARBA" id="ARBA00022840"/>
    </source>
</evidence>
<evidence type="ECO:0000256" key="7">
    <source>
        <dbReference type="ARBA" id="ARBA00023157"/>
    </source>
</evidence>
<evidence type="ECO:0000256" key="3">
    <source>
        <dbReference type="ARBA" id="ARBA00022694"/>
    </source>
</evidence>
<feature type="binding site" evidence="10">
    <location>
        <position position="32"/>
    </location>
    <ligand>
        <name>ATP</name>
        <dbReference type="ChEBI" id="CHEBI:30616"/>
    </ligand>
</feature>
<gene>
    <name evidence="10" type="primary">mnmA</name>
</gene>
<dbReference type="GO" id="GO:0005737">
    <property type="term" value="C:cytoplasm"/>
    <property type="evidence" value="ECO:0007669"/>
    <property type="project" value="UniProtKB-SubCell"/>
</dbReference>
<keyword evidence="13" id="KW-0489">Methyltransferase</keyword>
<feature type="domain" description="tRNA-specific 2-thiouridylase MnmA-like central" evidence="12">
    <location>
        <begin position="205"/>
        <end position="267"/>
    </location>
</feature>
<dbReference type="NCBIfam" id="NF001138">
    <property type="entry name" value="PRK00143.1"/>
    <property type="match status" value="1"/>
</dbReference>
<protein>
    <recommendedName>
        <fullName evidence="10">tRNA-specific 2-thiouridylase MnmA</fullName>
        <ecNumber evidence="10">2.8.1.13</ecNumber>
    </recommendedName>
</protein>
<evidence type="ECO:0000259" key="12">
    <source>
        <dbReference type="Pfam" id="PF20259"/>
    </source>
</evidence>
<name>S5DWR0_9ACTN</name>
<dbReference type="PANTHER" id="PTHR11933:SF5">
    <property type="entry name" value="MITOCHONDRIAL TRNA-SPECIFIC 2-THIOURIDYLASE 1"/>
    <property type="match status" value="1"/>
</dbReference>
<dbReference type="InterPro" id="IPR023382">
    <property type="entry name" value="MnmA-like_central_sf"/>
</dbReference>
<dbReference type="HAMAP" id="MF_00144">
    <property type="entry name" value="tRNA_thiouridyl_MnmA"/>
    <property type="match status" value="1"/>
</dbReference>
<evidence type="ECO:0000259" key="11">
    <source>
        <dbReference type="Pfam" id="PF20258"/>
    </source>
</evidence>
<comment type="similarity">
    <text evidence="10">Belongs to the MnmA/TRMU family.</text>
</comment>
<proteinExistence type="inferred from homology"/>
<evidence type="ECO:0000256" key="8">
    <source>
        <dbReference type="ARBA" id="ARBA00051542"/>
    </source>
</evidence>
<dbReference type="PANTHER" id="PTHR11933">
    <property type="entry name" value="TRNA 5-METHYLAMINOMETHYL-2-THIOURIDYLATE -METHYLTRANSFERASE"/>
    <property type="match status" value="1"/>
</dbReference>
<sequence length="357" mass="39577">MRILVAMSGGVDSSVVAGLLKSQGHEVIGVTMKLWEGPNGEMPETGCCTSADSEDARKVAAKLDIPYYVLDYTASFSENVIDNFVDMYAQGLTPNPCVECNRSVKFDHFIDQAKKLNCEKVATGHYAKIVKNNNMYELHKADYLDKDQSYVLHMLDSQKLENIEFPLGTISKPQVRQIAASLGLKTAFKKDSQDICFVGKKDYRNFVSKRIDVSSKGLIVDKNENEMGTHGGIHAYTIGQRKGVPGGQGEAKYVTKIDVENNKIYIGSKDELTTKKFILDEVTFVNEVEYENLSIQTRYNSEDVPCAIEKIDESTYQIVLKTPTMGVAPGQFGVIYNGTKLVGGGRITSKVLEDVYE</sequence>
<reference evidence="13" key="1">
    <citation type="journal article" date="2013" name="Sci. Rep.">
        <title>Metagenomics uncovers a new group of low GC and ultra-small marine Actinobacteria.</title>
        <authorList>
            <person name="Ghai R."/>
            <person name="Mizuno C.M."/>
            <person name="Picazo A."/>
            <person name="Camacho A."/>
            <person name="Rodriguez-Valera F."/>
        </authorList>
    </citation>
    <scope>NUCLEOTIDE SEQUENCE</scope>
</reference>
<keyword evidence="7" id="KW-1015">Disulfide bond</keyword>
<dbReference type="GO" id="GO:0103016">
    <property type="term" value="F:tRNA-uridine 2-sulfurtransferase activity"/>
    <property type="evidence" value="ECO:0007669"/>
    <property type="project" value="UniProtKB-EC"/>
</dbReference>
<keyword evidence="3 10" id="KW-0819">tRNA processing</keyword>
<dbReference type="InterPro" id="IPR004506">
    <property type="entry name" value="MnmA-like"/>
</dbReference>
<evidence type="ECO:0000256" key="4">
    <source>
        <dbReference type="ARBA" id="ARBA00022741"/>
    </source>
</evidence>
<feature type="binding site" evidence="10">
    <location>
        <position position="124"/>
    </location>
    <ligand>
        <name>ATP</name>
        <dbReference type="ChEBI" id="CHEBI:30616"/>
    </ligand>
</feature>
<feature type="region of interest" description="Interaction with tRNA" evidence="10">
    <location>
        <begin position="146"/>
        <end position="148"/>
    </location>
</feature>
<comment type="function">
    <text evidence="9 10">Catalyzes the 2-thiolation of uridine at the wobble position (U34) of tRNA, leading to the formation of s(2)U34.</text>
</comment>
<feature type="site" description="Interaction with tRNA" evidence="10">
    <location>
        <position position="125"/>
    </location>
</feature>
<dbReference type="GO" id="GO:0000049">
    <property type="term" value="F:tRNA binding"/>
    <property type="evidence" value="ECO:0007669"/>
    <property type="project" value="UniProtKB-KW"/>
</dbReference>
<feature type="active site" description="Cysteine persulfide intermediate" evidence="10">
    <location>
        <position position="196"/>
    </location>
</feature>
<feature type="site" description="Interaction with tRNA" evidence="10">
    <location>
        <position position="331"/>
    </location>
</feature>
<evidence type="ECO:0000256" key="1">
    <source>
        <dbReference type="ARBA" id="ARBA00022555"/>
    </source>
</evidence>
<keyword evidence="6 10" id="KW-0694">RNA-binding</keyword>
<dbReference type="Pfam" id="PF20258">
    <property type="entry name" value="tRNA_Me_trans_C"/>
    <property type="match status" value="1"/>
</dbReference>
<dbReference type="GO" id="GO:0032259">
    <property type="term" value="P:methylation"/>
    <property type="evidence" value="ECO:0007669"/>
    <property type="project" value="UniProtKB-KW"/>
</dbReference>
<dbReference type="Pfam" id="PF20259">
    <property type="entry name" value="tRNA_Me_trans_M"/>
    <property type="match status" value="1"/>
</dbReference>
<keyword evidence="5 10" id="KW-0067">ATP-binding</keyword>
<feature type="active site" description="Nucleophile" evidence="10">
    <location>
        <position position="100"/>
    </location>
</feature>
<evidence type="ECO:0000256" key="9">
    <source>
        <dbReference type="ARBA" id="ARBA00056575"/>
    </source>
</evidence>
<dbReference type="FunFam" id="2.30.30.280:FF:000001">
    <property type="entry name" value="tRNA-specific 2-thiouridylase MnmA"/>
    <property type="match status" value="1"/>
</dbReference>
<keyword evidence="4 10" id="KW-0547">Nucleotide-binding</keyword>
<feature type="binding site" evidence="10">
    <location>
        <begin position="6"/>
        <end position="13"/>
    </location>
    <ligand>
        <name>ATP</name>
        <dbReference type="ChEBI" id="CHEBI:30616"/>
    </ligand>
</feature>
<dbReference type="InterPro" id="IPR046884">
    <property type="entry name" value="MnmA-like_central"/>
</dbReference>
<dbReference type="Gene3D" id="2.40.30.10">
    <property type="entry name" value="Translation factors"/>
    <property type="match status" value="1"/>
</dbReference>
<evidence type="ECO:0000256" key="10">
    <source>
        <dbReference type="HAMAP-Rule" id="MF_00144"/>
    </source>
</evidence>
<comment type="subcellular location">
    <subcellularLocation>
        <location evidence="10">Cytoplasm</location>
    </subcellularLocation>
</comment>
<dbReference type="SUPFAM" id="SSF52402">
    <property type="entry name" value="Adenine nucleotide alpha hydrolases-like"/>
    <property type="match status" value="1"/>
</dbReference>
<dbReference type="EMBL" id="KC811129">
    <property type="protein sequence ID" value="AGQ19327.1"/>
    <property type="molecule type" value="Genomic_DNA"/>
</dbReference>
<dbReference type="GO" id="GO:0005524">
    <property type="term" value="F:ATP binding"/>
    <property type="evidence" value="ECO:0007669"/>
    <property type="project" value="UniProtKB-KW"/>
</dbReference>
<dbReference type="EC" id="2.8.1.13" evidence="10"/>
<feature type="domain" description="tRNA-specific 2-thiouridylase MnmA-like C-terminal" evidence="11">
    <location>
        <begin position="275"/>
        <end position="347"/>
    </location>
</feature>
<dbReference type="NCBIfam" id="TIGR00420">
    <property type="entry name" value="trmU"/>
    <property type="match status" value="1"/>
</dbReference>
<comment type="caution">
    <text evidence="10">Lacks conserved residue(s) required for the propagation of feature annotation.</text>
</comment>
<comment type="catalytic activity">
    <reaction evidence="8 10">
        <text>S-sulfanyl-L-cysteinyl-[protein] + uridine(34) in tRNA + AH2 + ATP = 2-thiouridine(34) in tRNA + L-cysteinyl-[protein] + A + AMP + diphosphate + H(+)</text>
        <dbReference type="Rhea" id="RHEA:47032"/>
        <dbReference type="Rhea" id="RHEA-COMP:10131"/>
        <dbReference type="Rhea" id="RHEA-COMP:11726"/>
        <dbReference type="Rhea" id="RHEA-COMP:11727"/>
        <dbReference type="Rhea" id="RHEA-COMP:11728"/>
        <dbReference type="ChEBI" id="CHEBI:13193"/>
        <dbReference type="ChEBI" id="CHEBI:15378"/>
        <dbReference type="ChEBI" id="CHEBI:17499"/>
        <dbReference type="ChEBI" id="CHEBI:29950"/>
        <dbReference type="ChEBI" id="CHEBI:30616"/>
        <dbReference type="ChEBI" id="CHEBI:33019"/>
        <dbReference type="ChEBI" id="CHEBI:61963"/>
        <dbReference type="ChEBI" id="CHEBI:65315"/>
        <dbReference type="ChEBI" id="CHEBI:87170"/>
        <dbReference type="ChEBI" id="CHEBI:456215"/>
        <dbReference type="EC" id="2.8.1.13"/>
    </reaction>
</comment>
<evidence type="ECO:0000256" key="6">
    <source>
        <dbReference type="ARBA" id="ARBA00022884"/>
    </source>
</evidence>